<dbReference type="PANTHER" id="PTHR34823">
    <property type="entry name" value="GLCNAC-BINDING PROTEIN A"/>
    <property type="match status" value="1"/>
</dbReference>
<feature type="compositionally biased region" description="Low complexity" evidence="6">
    <location>
        <begin position="244"/>
        <end position="260"/>
    </location>
</feature>
<feature type="region of interest" description="Disordered" evidence="6">
    <location>
        <begin position="231"/>
        <end position="269"/>
    </location>
</feature>
<evidence type="ECO:0000256" key="6">
    <source>
        <dbReference type="SAM" id="MobiDB-lite"/>
    </source>
</evidence>
<dbReference type="PANTHER" id="PTHR34823:SF1">
    <property type="entry name" value="CHITIN-BINDING TYPE-4 DOMAIN-CONTAINING PROTEIN"/>
    <property type="match status" value="1"/>
</dbReference>
<reference evidence="9 10" key="1">
    <citation type="journal article" date="2019" name="Int. J. Syst. Evol. Microbiol.">
        <title>The Global Catalogue of Microorganisms (GCM) 10K type strain sequencing project: providing services to taxonomists for standard genome sequencing and annotation.</title>
        <authorList>
            <consortium name="The Broad Institute Genomics Platform"/>
            <consortium name="The Broad Institute Genome Sequencing Center for Infectious Disease"/>
            <person name="Wu L."/>
            <person name="Ma J."/>
        </authorList>
    </citation>
    <scope>NUCLEOTIDE SEQUENCE [LARGE SCALE GENOMIC DNA]</scope>
    <source>
        <strain evidence="9 10">JCM 14326</strain>
    </source>
</reference>
<gene>
    <name evidence="9" type="ORF">GCM10009751_27190</name>
</gene>
<dbReference type="Gene3D" id="2.70.50.50">
    <property type="entry name" value="chitin-binding protein cbp21"/>
    <property type="match status" value="1"/>
</dbReference>
<feature type="signal peptide" evidence="7">
    <location>
        <begin position="1"/>
        <end position="31"/>
    </location>
</feature>
<dbReference type="InterPro" id="IPR004302">
    <property type="entry name" value="Cellulose/chitin-bd_N"/>
</dbReference>
<protein>
    <submittedName>
        <fullName evidence="9">Lytic polysaccharide monooxygenase</fullName>
    </submittedName>
</protein>
<dbReference type="InterPro" id="IPR001919">
    <property type="entry name" value="CBD2"/>
</dbReference>
<feature type="chain" id="PRO_5047280572" evidence="7">
    <location>
        <begin position="32"/>
        <end position="360"/>
    </location>
</feature>
<comment type="caution">
    <text evidence="9">The sequence shown here is derived from an EMBL/GenBank/DDBJ whole genome shotgun (WGS) entry which is preliminary data.</text>
</comment>
<dbReference type="Pfam" id="PF03067">
    <property type="entry name" value="LPMO_10"/>
    <property type="match status" value="1"/>
</dbReference>
<keyword evidence="9" id="KW-0560">Oxidoreductase</keyword>
<evidence type="ECO:0000259" key="8">
    <source>
        <dbReference type="PROSITE" id="PS51173"/>
    </source>
</evidence>
<evidence type="ECO:0000256" key="4">
    <source>
        <dbReference type="ARBA" id="ARBA00023295"/>
    </source>
</evidence>
<keyword evidence="1 7" id="KW-0732">Signal</keyword>
<dbReference type="CDD" id="cd21177">
    <property type="entry name" value="LPMO_AA10"/>
    <property type="match status" value="1"/>
</dbReference>
<sequence length="360" mass="37329">MTAMTKKVTRVRAVVLAAVLALFGAMLVVVADPAPQEAKAHGTTLFPMSRSYTCYRDGVDNGSGGGLNPQNSMCKAALDQYGNYAFYNWFGNLVSNAAGQHQTAVPDGKLCGAHAEFAGMRPGGTAWPATSVQSGQTVTFRYAAWAAHPGKFMLYVTKNGWDPSQPLKWSDVEPFHTAVNPPKQSGPEGAEYYWNAQLPSGKSGRHIIFSVWERSDSPEAFYDCSDVNFGGSTSSPSPSPTPSPTAVSPSPTPSPTAVSPSPTPTPSNPGLACTAAVTVVNSWSGGYQADVKVTAGPSAISGWTVGLTGATVSQVWNATQSGTSFKNVSWNGNLAAGQSTSFGLIASGSPSTVSATCAQG</sequence>
<evidence type="ECO:0000256" key="1">
    <source>
        <dbReference type="ARBA" id="ARBA00022729"/>
    </source>
</evidence>
<keyword evidence="3" id="KW-0136">Cellulose degradation</keyword>
<dbReference type="SUPFAM" id="SSF49384">
    <property type="entry name" value="Carbohydrate-binding domain"/>
    <property type="match status" value="1"/>
</dbReference>
<proteinExistence type="predicted"/>
<dbReference type="EMBL" id="BAAANL010000005">
    <property type="protein sequence ID" value="GAA1867521.1"/>
    <property type="molecule type" value="Genomic_DNA"/>
</dbReference>
<evidence type="ECO:0000256" key="3">
    <source>
        <dbReference type="ARBA" id="ARBA00023001"/>
    </source>
</evidence>
<dbReference type="InterPro" id="IPR051024">
    <property type="entry name" value="GlcNAc_Chitin_IntDeg"/>
</dbReference>
<dbReference type="PROSITE" id="PS51173">
    <property type="entry name" value="CBM2"/>
    <property type="match status" value="1"/>
</dbReference>
<evidence type="ECO:0000313" key="10">
    <source>
        <dbReference type="Proteomes" id="UP001501094"/>
    </source>
</evidence>
<evidence type="ECO:0000313" key="9">
    <source>
        <dbReference type="EMBL" id="GAA1867521.1"/>
    </source>
</evidence>
<organism evidence="9 10">
    <name type="scientific">Myceligenerans crystallogenes</name>
    <dbReference type="NCBI Taxonomy" id="316335"/>
    <lineage>
        <taxon>Bacteria</taxon>
        <taxon>Bacillati</taxon>
        <taxon>Actinomycetota</taxon>
        <taxon>Actinomycetes</taxon>
        <taxon>Micrococcales</taxon>
        <taxon>Promicromonosporaceae</taxon>
        <taxon>Myceligenerans</taxon>
    </lineage>
</organism>
<dbReference type="Gene3D" id="2.60.40.290">
    <property type="match status" value="1"/>
</dbReference>
<dbReference type="PROSITE" id="PS00561">
    <property type="entry name" value="CBM2_A"/>
    <property type="match status" value="1"/>
</dbReference>
<dbReference type="InterPro" id="IPR008965">
    <property type="entry name" value="CBM2/CBM3_carb-bd_dom_sf"/>
</dbReference>
<dbReference type="GO" id="GO:0004497">
    <property type="term" value="F:monooxygenase activity"/>
    <property type="evidence" value="ECO:0007669"/>
    <property type="project" value="UniProtKB-KW"/>
</dbReference>
<dbReference type="Pfam" id="PF00553">
    <property type="entry name" value="CBM_2"/>
    <property type="match status" value="1"/>
</dbReference>
<evidence type="ECO:0000256" key="5">
    <source>
        <dbReference type="ARBA" id="ARBA00023326"/>
    </source>
</evidence>
<keyword evidence="2" id="KW-0378">Hydrolase</keyword>
<name>A0ABN2NFT8_9MICO</name>
<dbReference type="SUPFAM" id="SSF81296">
    <property type="entry name" value="E set domains"/>
    <property type="match status" value="1"/>
</dbReference>
<dbReference type="SMART" id="SM00637">
    <property type="entry name" value="CBD_II"/>
    <property type="match status" value="1"/>
</dbReference>
<evidence type="ECO:0000256" key="7">
    <source>
        <dbReference type="SAM" id="SignalP"/>
    </source>
</evidence>
<keyword evidence="5" id="KW-0119">Carbohydrate metabolism</keyword>
<keyword evidence="5" id="KW-0624">Polysaccharide degradation</keyword>
<dbReference type="Proteomes" id="UP001501094">
    <property type="component" value="Unassembled WGS sequence"/>
</dbReference>
<keyword evidence="10" id="KW-1185">Reference proteome</keyword>
<dbReference type="InterPro" id="IPR018366">
    <property type="entry name" value="CBM2_CS"/>
</dbReference>
<feature type="domain" description="CBM2" evidence="8">
    <location>
        <begin position="266"/>
        <end position="360"/>
    </location>
</feature>
<keyword evidence="9" id="KW-0503">Monooxygenase</keyword>
<accession>A0ABN2NFT8</accession>
<evidence type="ECO:0000256" key="2">
    <source>
        <dbReference type="ARBA" id="ARBA00022801"/>
    </source>
</evidence>
<dbReference type="InterPro" id="IPR012291">
    <property type="entry name" value="CBM2_carb-bd_dom_sf"/>
</dbReference>
<dbReference type="InterPro" id="IPR014756">
    <property type="entry name" value="Ig_E-set"/>
</dbReference>
<keyword evidence="4" id="KW-0326">Glycosidase</keyword>